<keyword evidence="3" id="KW-1185">Reference proteome</keyword>
<comment type="caution">
    <text evidence="2">The sequence shown here is derived from an EMBL/GenBank/DDBJ whole genome shotgun (WGS) entry which is preliminary data.</text>
</comment>
<gene>
    <name evidence="2" type="ORF">Pfra01_000405500</name>
</gene>
<reference evidence="2" key="1">
    <citation type="submission" date="2023-04" db="EMBL/GenBank/DDBJ databases">
        <title>Phytophthora fragariaefolia NBRC 109709.</title>
        <authorList>
            <person name="Ichikawa N."/>
            <person name="Sato H."/>
            <person name="Tonouchi N."/>
        </authorList>
    </citation>
    <scope>NUCLEOTIDE SEQUENCE</scope>
    <source>
        <strain evidence="2">NBRC 109709</strain>
    </source>
</reference>
<dbReference type="AlphaFoldDB" id="A0A9W6U1V6"/>
<evidence type="ECO:0000313" key="3">
    <source>
        <dbReference type="Proteomes" id="UP001165121"/>
    </source>
</evidence>
<feature type="region of interest" description="Disordered" evidence="1">
    <location>
        <begin position="145"/>
        <end position="188"/>
    </location>
</feature>
<sequence>MTPSMLLHKRSAQSPVIGKQHDMDLFGSVKVPQNRRGSDFYLKRGETSFSSGQVSSGSKVVLEHLIWSCTVDRKVLDEPTIIIQHAEESLPSFFIFGNESSVKALSLFASAHNPSHYTTWDKKSTVGYTNMLLVKLMLIRHSSKRLNSRSNVSRQESNDSSPKHMSSTNDLRSKRGTSADRPASPLVTISPLGSFTTAERESGMSELSWSASNRVQLRVAVSVVEPPPAVSAVSAFWTRIITGVF</sequence>
<name>A0A9W6U1V6_9STRA</name>
<protein>
    <submittedName>
        <fullName evidence="2">Unnamed protein product</fullName>
    </submittedName>
</protein>
<proteinExistence type="predicted"/>
<accession>A0A9W6U1V6</accession>
<dbReference type="Proteomes" id="UP001165121">
    <property type="component" value="Unassembled WGS sequence"/>
</dbReference>
<evidence type="ECO:0000313" key="2">
    <source>
        <dbReference type="EMBL" id="GMF24299.1"/>
    </source>
</evidence>
<dbReference type="EMBL" id="BSXT01000318">
    <property type="protein sequence ID" value="GMF24299.1"/>
    <property type="molecule type" value="Genomic_DNA"/>
</dbReference>
<evidence type="ECO:0000256" key="1">
    <source>
        <dbReference type="SAM" id="MobiDB-lite"/>
    </source>
</evidence>
<organism evidence="2 3">
    <name type="scientific">Phytophthora fragariaefolia</name>
    <dbReference type="NCBI Taxonomy" id="1490495"/>
    <lineage>
        <taxon>Eukaryota</taxon>
        <taxon>Sar</taxon>
        <taxon>Stramenopiles</taxon>
        <taxon>Oomycota</taxon>
        <taxon>Peronosporomycetes</taxon>
        <taxon>Peronosporales</taxon>
        <taxon>Peronosporaceae</taxon>
        <taxon>Phytophthora</taxon>
    </lineage>
</organism>
<feature type="compositionally biased region" description="Polar residues" evidence="1">
    <location>
        <begin position="148"/>
        <end position="170"/>
    </location>
</feature>